<dbReference type="Gene3D" id="1.10.357.10">
    <property type="entry name" value="Tetracycline Repressor, domain 2"/>
    <property type="match status" value="1"/>
</dbReference>
<dbReference type="AlphaFoldDB" id="A0A2T0KAM7"/>
<dbReference type="PANTHER" id="PTHR30055:SF209">
    <property type="entry name" value="POSSIBLE TRANSCRIPTIONAL REGULATORY PROTEIN (PROBABLY TETR-FAMILY)"/>
    <property type="match status" value="1"/>
</dbReference>
<dbReference type="RefSeq" id="WP_106321700.1">
    <property type="nucleotide sequence ID" value="NZ_BOMO01000078.1"/>
</dbReference>
<dbReference type="InterPro" id="IPR050109">
    <property type="entry name" value="HTH-type_TetR-like_transc_reg"/>
</dbReference>
<evidence type="ECO:0000313" key="4">
    <source>
        <dbReference type="EMBL" id="PRX19909.1"/>
    </source>
</evidence>
<evidence type="ECO:0000259" key="3">
    <source>
        <dbReference type="PROSITE" id="PS50977"/>
    </source>
</evidence>
<feature type="domain" description="HTH tetR-type" evidence="3">
    <location>
        <begin position="11"/>
        <end position="69"/>
    </location>
</feature>
<evidence type="ECO:0000256" key="2">
    <source>
        <dbReference type="PROSITE-ProRule" id="PRU00335"/>
    </source>
</evidence>
<name>A0A2T0KAM7_9ACTN</name>
<gene>
    <name evidence="4" type="ORF">CLV67_109174</name>
</gene>
<dbReference type="GO" id="GO:0000976">
    <property type="term" value="F:transcription cis-regulatory region binding"/>
    <property type="evidence" value="ECO:0007669"/>
    <property type="project" value="TreeGrafter"/>
</dbReference>
<keyword evidence="5" id="KW-1185">Reference proteome</keyword>
<feature type="DNA-binding region" description="H-T-H motif" evidence="2">
    <location>
        <begin position="32"/>
        <end position="51"/>
    </location>
</feature>
<dbReference type="PANTHER" id="PTHR30055">
    <property type="entry name" value="HTH-TYPE TRANSCRIPTIONAL REGULATOR RUTR"/>
    <property type="match status" value="1"/>
</dbReference>
<accession>A0A2T0KAM7</accession>
<comment type="caution">
    <text evidence="4">The sequence shown here is derived from an EMBL/GenBank/DDBJ whole genome shotgun (WGS) entry which is preliminary data.</text>
</comment>
<dbReference type="InterPro" id="IPR001647">
    <property type="entry name" value="HTH_TetR"/>
</dbReference>
<dbReference type="SUPFAM" id="SSF46689">
    <property type="entry name" value="Homeodomain-like"/>
    <property type="match status" value="1"/>
</dbReference>
<dbReference type="PROSITE" id="PS50977">
    <property type="entry name" value="HTH_TETR_2"/>
    <property type="match status" value="1"/>
</dbReference>
<sequence length="207" mass="22438">MTTRGRRRDAEENRDRILRAARTLLARQPAASMDDLAQAAGVVRRTVYAHFPNRDELLAGLADRCSGDLLDALSRTDRDALDPEVAMADFVRTLWTAGEEYRLLISLAESNLGMAGIRELLLPIAAQSYGLLERARASGRFATHLPLPVLSSALQAMNLAMMQAVNDELWTDDGTRAAVAVLVAAGLPSALAEEAVKRAASQDVAQR</sequence>
<evidence type="ECO:0000256" key="1">
    <source>
        <dbReference type="ARBA" id="ARBA00023125"/>
    </source>
</evidence>
<organism evidence="4 5">
    <name type="scientific">Actinoplanes italicus</name>
    <dbReference type="NCBI Taxonomy" id="113567"/>
    <lineage>
        <taxon>Bacteria</taxon>
        <taxon>Bacillati</taxon>
        <taxon>Actinomycetota</taxon>
        <taxon>Actinomycetes</taxon>
        <taxon>Micromonosporales</taxon>
        <taxon>Micromonosporaceae</taxon>
        <taxon>Actinoplanes</taxon>
    </lineage>
</organism>
<dbReference type="Proteomes" id="UP000239415">
    <property type="component" value="Unassembled WGS sequence"/>
</dbReference>
<dbReference type="Pfam" id="PF00440">
    <property type="entry name" value="TetR_N"/>
    <property type="match status" value="1"/>
</dbReference>
<evidence type="ECO:0000313" key="5">
    <source>
        <dbReference type="Proteomes" id="UP000239415"/>
    </source>
</evidence>
<dbReference type="GO" id="GO:0003700">
    <property type="term" value="F:DNA-binding transcription factor activity"/>
    <property type="evidence" value="ECO:0007669"/>
    <property type="project" value="TreeGrafter"/>
</dbReference>
<dbReference type="EMBL" id="PVMZ01000009">
    <property type="protein sequence ID" value="PRX19909.1"/>
    <property type="molecule type" value="Genomic_DNA"/>
</dbReference>
<protein>
    <submittedName>
        <fullName evidence="4">TetR family transcriptional regulator</fullName>
    </submittedName>
</protein>
<reference evidence="4 5" key="1">
    <citation type="submission" date="2018-03" db="EMBL/GenBank/DDBJ databases">
        <title>Genomic Encyclopedia of Archaeal and Bacterial Type Strains, Phase II (KMG-II): from individual species to whole genera.</title>
        <authorList>
            <person name="Goeker M."/>
        </authorList>
    </citation>
    <scope>NUCLEOTIDE SEQUENCE [LARGE SCALE GENOMIC DNA]</scope>
    <source>
        <strain evidence="4 5">DSM 43146</strain>
    </source>
</reference>
<keyword evidence="1 2" id="KW-0238">DNA-binding</keyword>
<proteinExistence type="predicted"/>
<dbReference type="OrthoDB" id="3869819at2"/>
<dbReference type="InterPro" id="IPR009057">
    <property type="entry name" value="Homeodomain-like_sf"/>
</dbReference>